<protein>
    <recommendedName>
        <fullName evidence="2">DUF5777 domain-containing protein</fullName>
    </recommendedName>
</protein>
<proteinExistence type="predicted"/>
<dbReference type="STRING" id="1544798.LH29_22110"/>
<evidence type="ECO:0000313" key="4">
    <source>
        <dbReference type="Proteomes" id="UP000032544"/>
    </source>
</evidence>
<keyword evidence="1" id="KW-0732">Signal</keyword>
<evidence type="ECO:0000259" key="2">
    <source>
        <dbReference type="Pfam" id="PF19089"/>
    </source>
</evidence>
<organism evidence="3 4">
    <name type="scientific">Draconibacterium sediminis</name>
    <dbReference type="NCBI Taxonomy" id="1544798"/>
    <lineage>
        <taxon>Bacteria</taxon>
        <taxon>Pseudomonadati</taxon>
        <taxon>Bacteroidota</taxon>
        <taxon>Bacteroidia</taxon>
        <taxon>Marinilabiliales</taxon>
        <taxon>Prolixibacteraceae</taxon>
        <taxon>Draconibacterium</taxon>
    </lineage>
</organism>
<feature type="chain" id="PRO_5002331147" description="DUF5777 domain-containing protein" evidence="1">
    <location>
        <begin position="21"/>
        <end position="297"/>
    </location>
</feature>
<dbReference type="OrthoDB" id="1117410at2"/>
<evidence type="ECO:0000256" key="1">
    <source>
        <dbReference type="SAM" id="SignalP"/>
    </source>
</evidence>
<name>A0A0D8J5F1_9BACT</name>
<comment type="caution">
    <text evidence="3">The sequence shown here is derived from an EMBL/GenBank/DDBJ whole genome shotgun (WGS) entry which is preliminary data.</text>
</comment>
<sequence>MKKYILILIILGVTFSSSFAQEEAADPVYAFNSGILIDAQTSFIPDARTLEFVIQHKFGTLENGRSDLWGIYAPGSNVRLGLNYVPVKNFQIGAGITKKFMYTDLNAKWKVLQQKTSGMPISFTLFGNVAIDGRNSESIGTGKTVDTKGQTMPNYIDLNDRLSYFSQAMVTRKFGDWASLQAAASFTHYNMSDWDYNHDVVGLHFSGKIKFSPQGSFIFNYDKPLKIKDISEQYTWDTHAKENLSFGVEFFTFTHAFQIYVGTAQGILPQDMMMFNQNDWTNKGLALGFTITRIWMF</sequence>
<dbReference type="Proteomes" id="UP000032544">
    <property type="component" value="Unassembled WGS sequence"/>
</dbReference>
<keyword evidence="4" id="KW-1185">Reference proteome</keyword>
<feature type="signal peptide" evidence="1">
    <location>
        <begin position="1"/>
        <end position="20"/>
    </location>
</feature>
<dbReference type="AlphaFoldDB" id="A0A0D8J5F1"/>
<accession>A0A0D8J5F1</accession>
<gene>
    <name evidence="3" type="ORF">LH29_22110</name>
</gene>
<feature type="domain" description="DUF5777" evidence="2">
    <location>
        <begin position="31"/>
        <end position="295"/>
    </location>
</feature>
<dbReference type="RefSeq" id="WP_045033313.1">
    <property type="nucleotide sequence ID" value="NZ_JRHC01000007.1"/>
</dbReference>
<reference evidence="3 4" key="1">
    <citation type="submission" date="2014-09" db="EMBL/GenBank/DDBJ databases">
        <title>Draft Genome Sequence of Draconibacterium sp. JN14CK-3.</title>
        <authorList>
            <person name="Dong C."/>
            <person name="Lai Q."/>
            <person name="Shao Z."/>
        </authorList>
    </citation>
    <scope>NUCLEOTIDE SEQUENCE [LARGE SCALE GENOMIC DNA]</scope>
    <source>
        <strain evidence="3 4">JN14CK-3</strain>
    </source>
</reference>
<dbReference type="EMBL" id="JRHC01000007">
    <property type="protein sequence ID" value="KJF41984.1"/>
    <property type="molecule type" value="Genomic_DNA"/>
</dbReference>
<evidence type="ECO:0000313" key="3">
    <source>
        <dbReference type="EMBL" id="KJF41984.1"/>
    </source>
</evidence>
<dbReference type="Pfam" id="PF19089">
    <property type="entry name" value="DUF5777"/>
    <property type="match status" value="1"/>
</dbReference>
<dbReference type="InterPro" id="IPR045916">
    <property type="entry name" value="DUF5777"/>
</dbReference>